<dbReference type="EMBL" id="JQJD01000009">
    <property type="protein sequence ID" value="KGN82555.1"/>
    <property type="molecule type" value="Genomic_DNA"/>
</dbReference>
<dbReference type="AlphaFoldDB" id="A0A0A2EYD7"/>
<proteinExistence type="predicted"/>
<dbReference type="RefSeq" id="WP_036850577.1">
    <property type="nucleotide sequence ID" value="NZ_JQJD01000009.1"/>
</dbReference>
<dbReference type="InterPro" id="IPR005901">
    <property type="entry name" value="GLPGLI"/>
</dbReference>
<feature type="chain" id="PRO_5001986416" evidence="1">
    <location>
        <begin position="19"/>
        <end position="283"/>
    </location>
</feature>
<evidence type="ECO:0000313" key="3">
    <source>
        <dbReference type="Proteomes" id="UP000030125"/>
    </source>
</evidence>
<accession>A0A0A2EYD7</accession>
<dbReference type="NCBIfam" id="TIGR01200">
    <property type="entry name" value="GLPGLI"/>
    <property type="match status" value="1"/>
</dbReference>
<keyword evidence="3" id="KW-1185">Reference proteome</keyword>
<evidence type="ECO:0000313" key="2">
    <source>
        <dbReference type="EMBL" id="KGN82555.1"/>
    </source>
</evidence>
<sequence>MRLLFSIVCMFISFVAHAQITTPFPQVLQKSNAVDTAQYKVTYQLRYKNHPADKDYHSDIRNVYIGRRHVRDFSDIIFHFDSLSTEAFRRGAVVRSNIQGEPWPIELIVGRTSRNADIKYRMPLQIGVLHYQEDIPQFNWDFTEKTDTVIGYVCSMATVSFAGRNYEAWYTEKIPLPFGPYKFGGLPGLILKIQDSENQYVWEAVGFERSNTPMMIYHYEREKRCSPEEASKTIARIFKSPFSFIAASMGGGKVMIIDKNGDAPKSRDIDGDSIAYKALEVKN</sequence>
<dbReference type="Pfam" id="PF09697">
    <property type="entry name" value="Porph_ging"/>
    <property type="match status" value="1"/>
</dbReference>
<evidence type="ECO:0000256" key="1">
    <source>
        <dbReference type="SAM" id="SignalP"/>
    </source>
</evidence>
<name>A0A0A2EYD7_PORCN</name>
<gene>
    <name evidence="2" type="ORF">HQ35_02045</name>
</gene>
<dbReference type="OrthoDB" id="1012377at2"/>
<feature type="signal peptide" evidence="1">
    <location>
        <begin position="1"/>
        <end position="18"/>
    </location>
</feature>
<protein>
    <submittedName>
        <fullName evidence="2">Glpgli family protein</fullName>
    </submittedName>
</protein>
<keyword evidence="1" id="KW-0732">Signal</keyword>
<organism evidence="2 3">
    <name type="scientific">Porphyromonas cangingivalis</name>
    <dbReference type="NCBI Taxonomy" id="36874"/>
    <lineage>
        <taxon>Bacteria</taxon>
        <taxon>Pseudomonadati</taxon>
        <taxon>Bacteroidota</taxon>
        <taxon>Bacteroidia</taxon>
        <taxon>Bacteroidales</taxon>
        <taxon>Porphyromonadaceae</taxon>
        <taxon>Porphyromonas</taxon>
    </lineage>
</organism>
<reference evidence="2 3" key="1">
    <citation type="submission" date="2014-08" db="EMBL/GenBank/DDBJ databases">
        <title>Porphyromonas cangingivalis strain:COT-109_OH1386 Genome sequencing.</title>
        <authorList>
            <person name="Wallis C."/>
            <person name="Deusch O."/>
            <person name="O'Flynn C."/>
            <person name="Davis I."/>
            <person name="Jospin G."/>
            <person name="Darling A.E."/>
            <person name="Coil D.A."/>
            <person name="Alexiev A."/>
            <person name="Horsfall A."/>
            <person name="Kirkwood N."/>
            <person name="Harris S."/>
            <person name="Eisen J.A."/>
        </authorList>
    </citation>
    <scope>NUCLEOTIDE SEQUENCE [LARGE SCALE GENOMIC DNA]</scope>
    <source>
        <strain evidence="3">COT-109 OH1386</strain>
    </source>
</reference>
<dbReference type="Proteomes" id="UP000030125">
    <property type="component" value="Unassembled WGS sequence"/>
</dbReference>
<comment type="caution">
    <text evidence="2">The sequence shown here is derived from an EMBL/GenBank/DDBJ whole genome shotgun (WGS) entry which is preliminary data.</text>
</comment>